<organism evidence="4 5">
    <name type="scientific">Georgenia halophila</name>
    <dbReference type="NCBI Taxonomy" id="620889"/>
    <lineage>
        <taxon>Bacteria</taxon>
        <taxon>Bacillati</taxon>
        <taxon>Actinomycetota</taxon>
        <taxon>Actinomycetes</taxon>
        <taxon>Micrococcales</taxon>
        <taxon>Bogoriellaceae</taxon>
        <taxon>Georgenia</taxon>
    </lineage>
</organism>
<dbReference type="SUPFAM" id="SSF51735">
    <property type="entry name" value="NAD(P)-binding Rossmann-fold domains"/>
    <property type="match status" value="1"/>
</dbReference>
<dbReference type="InterPro" id="IPR036291">
    <property type="entry name" value="NAD(P)-bd_dom_sf"/>
</dbReference>
<name>A0ABP8LDY4_9MICO</name>
<proteinExistence type="predicted"/>
<dbReference type="SUPFAM" id="SSF52283">
    <property type="entry name" value="Formate/glycerate dehydrogenase catalytic domain-like"/>
    <property type="match status" value="1"/>
</dbReference>
<dbReference type="RefSeq" id="WP_345216753.1">
    <property type="nucleotide sequence ID" value="NZ_BAABGN010000011.1"/>
</dbReference>
<keyword evidence="1" id="KW-0560">Oxidoreductase</keyword>
<sequence>MKLLLPDNVPLDPDVPDDVTVVTYDVDAPVPEEHLDAEALVLWANAGPTVPAVAGRMPNLRWVQTLAAGPDAVLAAGFPEDVLITSGAGLHDAPVTEHALTLTLTLLRRVPEILRAQEEHRWDRRLGGPQPLRPEGAVTSLIGARVLVWGFGNIGQTLAPLLSGLGATVRGVARSAGQRSGFDVVAESDLEAELAQTDVLVMILPATPATEKALDAKRLAELPSHAYVVNVGRGATLDEAALLEALESGSIAGAALDVTAIEPLPEDSPLWEAPNLVISPHAAGGRPVGGDKLIAENLAALLDGRELRNVVER</sequence>
<evidence type="ECO:0000259" key="3">
    <source>
        <dbReference type="Pfam" id="PF02826"/>
    </source>
</evidence>
<dbReference type="InterPro" id="IPR006140">
    <property type="entry name" value="D-isomer_DH_NAD-bd"/>
</dbReference>
<evidence type="ECO:0000313" key="4">
    <source>
        <dbReference type="EMBL" id="GAA4427132.1"/>
    </source>
</evidence>
<dbReference type="Pfam" id="PF02826">
    <property type="entry name" value="2-Hacid_dh_C"/>
    <property type="match status" value="1"/>
</dbReference>
<evidence type="ECO:0000256" key="1">
    <source>
        <dbReference type="ARBA" id="ARBA00023002"/>
    </source>
</evidence>
<keyword evidence="2" id="KW-0520">NAD</keyword>
<evidence type="ECO:0000256" key="2">
    <source>
        <dbReference type="ARBA" id="ARBA00023027"/>
    </source>
</evidence>
<gene>
    <name evidence="4" type="ORF">GCM10023169_26730</name>
</gene>
<protein>
    <submittedName>
        <fullName evidence="4">Phosphoglycerate dehydrogenase</fullName>
    </submittedName>
</protein>
<dbReference type="PANTHER" id="PTHR43333:SF1">
    <property type="entry name" value="D-ISOMER SPECIFIC 2-HYDROXYACID DEHYDROGENASE NAD-BINDING DOMAIN-CONTAINING PROTEIN"/>
    <property type="match status" value="1"/>
</dbReference>
<dbReference type="EMBL" id="BAABGN010000011">
    <property type="protein sequence ID" value="GAA4427132.1"/>
    <property type="molecule type" value="Genomic_DNA"/>
</dbReference>
<reference evidence="5" key="1">
    <citation type="journal article" date="2019" name="Int. J. Syst. Evol. Microbiol.">
        <title>The Global Catalogue of Microorganisms (GCM) 10K type strain sequencing project: providing services to taxonomists for standard genome sequencing and annotation.</title>
        <authorList>
            <consortium name="The Broad Institute Genomics Platform"/>
            <consortium name="The Broad Institute Genome Sequencing Center for Infectious Disease"/>
            <person name="Wu L."/>
            <person name="Ma J."/>
        </authorList>
    </citation>
    <scope>NUCLEOTIDE SEQUENCE [LARGE SCALE GENOMIC DNA]</scope>
    <source>
        <strain evidence="5">JCM 17810</strain>
    </source>
</reference>
<keyword evidence="5" id="KW-1185">Reference proteome</keyword>
<feature type="domain" description="D-isomer specific 2-hydroxyacid dehydrogenase NAD-binding" evidence="3">
    <location>
        <begin position="101"/>
        <end position="283"/>
    </location>
</feature>
<accession>A0ABP8LDY4</accession>
<comment type="caution">
    <text evidence="4">The sequence shown here is derived from an EMBL/GenBank/DDBJ whole genome shotgun (WGS) entry which is preliminary data.</text>
</comment>
<dbReference type="Proteomes" id="UP001500622">
    <property type="component" value="Unassembled WGS sequence"/>
</dbReference>
<evidence type="ECO:0000313" key="5">
    <source>
        <dbReference type="Proteomes" id="UP001500622"/>
    </source>
</evidence>
<dbReference type="CDD" id="cd12160">
    <property type="entry name" value="2-Hacid_dh_3"/>
    <property type="match status" value="1"/>
</dbReference>
<dbReference type="Gene3D" id="3.40.50.720">
    <property type="entry name" value="NAD(P)-binding Rossmann-like Domain"/>
    <property type="match status" value="2"/>
</dbReference>
<dbReference type="PANTHER" id="PTHR43333">
    <property type="entry name" value="2-HACID_DH_C DOMAIN-CONTAINING PROTEIN"/>
    <property type="match status" value="1"/>
</dbReference>